<evidence type="ECO:0000256" key="3">
    <source>
        <dbReference type="ARBA" id="ARBA00023163"/>
    </source>
</evidence>
<protein>
    <recommendedName>
        <fullName evidence="5">HTH tetR-type domain-containing protein</fullName>
    </recommendedName>
</protein>
<evidence type="ECO:0000256" key="1">
    <source>
        <dbReference type="ARBA" id="ARBA00023015"/>
    </source>
</evidence>
<accession>A0A0R1LW92</accession>
<reference evidence="6 7" key="1">
    <citation type="journal article" date="2015" name="Genome Announc.">
        <title>Expanding the biotechnology potential of lactobacilli through comparative genomics of 213 strains and associated genera.</title>
        <authorList>
            <person name="Sun Z."/>
            <person name="Harris H.M."/>
            <person name="McCann A."/>
            <person name="Guo C."/>
            <person name="Argimon S."/>
            <person name="Zhang W."/>
            <person name="Yang X."/>
            <person name="Jeffery I.B."/>
            <person name="Cooney J.C."/>
            <person name="Kagawa T.F."/>
            <person name="Liu W."/>
            <person name="Song Y."/>
            <person name="Salvetti E."/>
            <person name="Wrobel A."/>
            <person name="Rasinkangas P."/>
            <person name="Parkhill J."/>
            <person name="Rea M.C."/>
            <person name="O'Sullivan O."/>
            <person name="Ritari J."/>
            <person name="Douillard F.P."/>
            <person name="Paul Ross R."/>
            <person name="Yang R."/>
            <person name="Briner A.E."/>
            <person name="Felis G.E."/>
            <person name="de Vos W.M."/>
            <person name="Barrangou R."/>
            <person name="Klaenhammer T.R."/>
            <person name="Caufield P.W."/>
            <person name="Cui Y."/>
            <person name="Zhang H."/>
            <person name="O'Toole P.W."/>
        </authorList>
    </citation>
    <scope>NUCLEOTIDE SEQUENCE [LARGE SCALE GENOMIC DNA]</scope>
    <source>
        <strain evidence="6 7">DSM 19394</strain>
    </source>
</reference>
<dbReference type="Gene3D" id="1.10.357.10">
    <property type="entry name" value="Tetracycline Repressor, domain 2"/>
    <property type="match status" value="1"/>
</dbReference>
<dbReference type="PROSITE" id="PS50977">
    <property type="entry name" value="HTH_TETR_2"/>
    <property type="match status" value="1"/>
</dbReference>
<evidence type="ECO:0000259" key="5">
    <source>
        <dbReference type="PROSITE" id="PS50977"/>
    </source>
</evidence>
<dbReference type="PATRIC" id="fig|1423715.3.peg.2481"/>
<organism evidence="6 7">
    <name type="scientific">Levilactobacillus acidifarinae DSM 19394 = JCM 15949</name>
    <dbReference type="NCBI Taxonomy" id="1423715"/>
    <lineage>
        <taxon>Bacteria</taxon>
        <taxon>Bacillati</taxon>
        <taxon>Bacillota</taxon>
        <taxon>Bacilli</taxon>
        <taxon>Lactobacillales</taxon>
        <taxon>Lactobacillaceae</taxon>
        <taxon>Levilactobacillus</taxon>
    </lineage>
</organism>
<dbReference type="PANTHER" id="PTHR30055:SF234">
    <property type="entry name" value="HTH-TYPE TRANSCRIPTIONAL REGULATOR BETI"/>
    <property type="match status" value="1"/>
</dbReference>
<feature type="domain" description="HTH tetR-type" evidence="5">
    <location>
        <begin position="9"/>
        <end position="69"/>
    </location>
</feature>
<keyword evidence="2 4" id="KW-0238">DNA-binding</keyword>
<evidence type="ECO:0000313" key="7">
    <source>
        <dbReference type="Proteomes" id="UP000051955"/>
    </source>
</evidence>
<name>A0A0R1LW92_9LACO</name>
<gene>
    <name evidence="6" type="ORF">FD25_GL002404</name>
</gene>
<dbReference type="OrthoDB" id="1679733at2"/>
<feature type="DNA-binding region" description="H-T-H motif" evidence="4">
    <location>
        <begin position="32"/>
        <end position="51"/>
    </location>
</feature>
<proteinExistence type="predicted"/>
<dbReference type="SUPFAM" id="SSF46689">
    <property type="entry name" value="Homeodomain-like"/>
    <property type="match status" value="1"/>
</dbReference>
<keyword evidence="1" id="KW-0805">Transcription regulation</keyword>
<dbReference type="GO" id="GO:0003700">
    <property type="term" value="F:DNA-binding transcription factor activity"/>
    <property type="evidence" value="ECO:0007669"/>
    <property type="project" value="TreeGrafter"/>
</dbReference>
<dbReference type="AlphaFoldDB" id="A0A0R1LW92"/>
<comment type="caution">
    <text evidence="6">The sequence shown here is derived from an EMBL/GenBank/DDBJ whole genome shotgun (WGS) entry which is preliminary data.</text>
</comment>
<dbReference type="InterPro" id="IPR001647">
    <property type="entry name" value="HTH_TetR"/>
</dbReference>
<keyword evidence="3" id="KW-0804">Transcription</keyword>
<dbReference type="PANTHER" id="PTHR30055">
    <property type="entry name" value="HTH-TYPE TRANSCRIPTIONAL REGULATOR RUTR"/>
    <property type="match status" value="1"/>
</dbReference>
<dbReference type="STRING" id="1423715.FD25_GL002404"/>
<evidence type="ECO:0000313" key="6">
    <source>
        <dbReference type="EMBL" id="KRK95943.1"/>
    </source>
</evidence>
<dbReference type="InterPro" id="IPR050109">
    <property type="entry name" value="HTH-type_TetR-like_transc_reg"/>
</dbReference>
<dbReference type="EMBL" id="AZDV01000005">
    <property type="protein sequence ID" value="KRK95943.1"/>
    <property type="molecule type" value="Genomic_DNA"/>
</dbReference>
<evidence type="ECO:0000256" key="4">
    <source>
        <dbReference type="PROSITE-ProRule" id="PRU00335"/>
    </source>
</evidence>
<sequence>MITMRQDAQQNRQKILTTANQLFREQTAANVTMAQLAKAAQVGVGTLYRNFPTKGDLFLALAYDQLGSYVSQQRAYLTTHPLDRPALKHALRAYLAFRENRYQVLPKGSLEPASQYYQRPDYQDLVHLFADLIQGADPQLAPAAVTFKADMLIAFFRSDSYALQRDVRHYSETEILDQVMTILFPVSS</sequence>
<dbReference type="InterPro" id="IPR009057">
    <property type="entry name" value="Homeodomain-like_sf"/>
</dbReference>
<evidence type="ECO:0000256" key="2">
    <source>
        <dbReference type="ARBA" id="ARBA00023125"/>
    </source>
</evidence>
<dbReference type="GO" id="GO:0000976">
    <property type="term" value="F:transcription cis-regulatory region binding"/>
    <property type="evidence" value="ECO:0007669"/>
    <property type="project" value="TreeGrafter"/>
</dbReference>
<dbReference type="Pfam" id="PF00440">
    <property type="entry name" value="TetR_N"/>
    <property type="match status" value="1"/>
</dbReference>
<keyword evidence="7" id="KW-1185">Reference proteome</keyword>
<dbReference type="Proteomes" id="UP000051955">
    <property type="component" value="Unassembled WGS sequence"/>
</dbReference>